<proteinExistence type="inferred from homology"/>
<evidence type="ECO:0000256" key="3">
    <source>
        <dbReference type="ARBA" id="ARBA00022827"/>
    </source>
</evidence>
<name>A0A9N9LPP5_9HELO</name>
<dbReference type="SUPFAM" id="SSF51905">
    <property type="entry name" value="FAD/NAD(P)-binding domain"/>
    <property type="match status" value="3"/>
</dbReference>
<dbReference type="PANTHER" id="PTHR42877:SF6">
    <property type="entry name" value="MONOOXYGENASE, PUTATIVE (AFU_ORTHOLOGUE AFUA_3G15050)-RELATED"/>
    <property type="match status" value="1"/>
</dbReference>
<comment type="similarity">
    <text evidence="1">Belongs to the FAD-binding monooxygenase family.</text>
</comment>
<evidence type="ECO:0000256" key="4">
    <source>
        <dbReference type="ARBA" id="ARBA00023002"/>
    </source>
</evidence>
<dbReference type="AlphaFoldDB" id="A0A9N9LPP5"/>
<evidence type="ECO:0000256" key="1">
    <source>
        <dbReference type="ARBA" id="ARBA00010139"/>
    </source>
</evidence>
<dbReference type="Pfam" id="PF00743">
    <property type="entry name" value="FMO-like"/>
    <property type="match status" value="1"/>
</dbReference>
<dbReference type="PANTHER" id="PTHR42877">
    <property type="entry name" value="L-ORNITHINE N(5)-MONOOXYGENASE-RELATED"/>
    <property type="match status" value="1"/>
</dbReference>
<sequence>MAPHFISDEDVVAVRTTQEKSRQQPTSQDGGKQPLRTIYLFLELRERPIDEVRPVSVIVVGSGMAGITAGILLPRKVPGVQLTILEKTSDIGGTWNTNIYPNVRCDVPSTIYQSSYAPNTKWTSNYAPGAEIKAYWSGLVDRFDVRKLIQFNSEVLKAEWSSDKGKWVVEVRSEGGVRTEESDFLITATGTFSLPKLPEYPGIESYKGHLRHSSNWDPTFEPEGKTIAVIGNGASGLQVVPLLQQKAKQLYHFARSRTWIAGSLGGENLSRDTTKPIEIPQDPVGYTLYRKQLENNFFSRFPNILKRHEKSAASKALFEKLTADRLGGRSDLLEAIRPDFSPSCRRWTPGPGYLEAITQDNVEYVAEKIERFTPTGIVTVDGKTRDIDAVICSTGADISFSSAFPIIAHGIDLQKSWRPGGNPGFPDTYLGIAAPDFPNLFLILGANSNSTAGTVPFSIETHATYISKILRKVSTQGIRTITPSRAATNDFRAYCESFMPHTVISEKCSSWYNGGIIGGRIHGIWPGSGTHALIARREVRWEDFEYTYHSPSKNRFAYFGNGWAKKDIEAATSDNPEAVDFTTYLREEAVSGEIDLRGYLEEPWYQVETF</sequence>
<dbReference type="InterPro" id="IPR020946">
    <property type="entry name" value="Flavin_mOase-like"/>
</dbReference>
<accession>A0A9N9LPP5</accession>
<dbReference type="OrthoDB" id="74360at2759"/>
<evidence type="ECO:0000313" key="5">
    <source>
        <dbReference type="EMBL" id="CAG8978218.1"/>
    </source>
</evidence>
<evidence type="ECO:0008006" key="7">
    <source>
        <dbReference type="Google" id="ProtNLM"/>
    </source>
</evidence>
<dbReference type="InterPro" id="IPR036188">
    <property type="entry name" value="FAD/NAD-bd_sf"/>
</dbReference>
<keyword evidence="3" id="KW-0274">FAD</keyword>
<dbReference type="InterPro" id="IPR051209">
    <property type="entry name" value="FAD-bind_Monooxygenase_sf"/>
</dbReference>
<dbReference type="Proteomes" id="UP000701801">
    <property type="component" value="Unassembled WGS sequence"/>
</dbReference>
<organism evidence="5 6">
    <name type="scientific">Hymenoscyphus albidus</name>
    <dbReference type="NCBI Taxonomy" id="595503"/>
    <lineage>
        <taxon>Eukaryota</taxon>
        <taxon>Fungi</taxon>
        <taxon>Dikarya</taxon>
        <taxon>Ascomycota</taxon>
        <taxon>Pezizomycotina</taxon>
        <taxon>Leotiomycetes</taxon>
        <taxon>Helotiales</taxon>
        <taxon>Helotiaceae</taxon>
        <taxon>Hymenoscyphus</taxon>
    </lineage>
</organism>
<dbReference type="PRINTS" id="PR00469">
    <property type="entry name" value="PNDRDTASEII"/>
</dbReference>
<evidence type="ECO:0000256" key="2">
    <source>
        <dbReference type="ARBA" id="ARBA00022630"/>
    </source>
</evidence>
<dbReference type="GO" id="GO:0004499">
    <property type="term" value="F:N,N-dimethylaniline monooxygenase activity"/>
    <property type="evidence" value="ECO:0007669"/>
    <property type="project" value="InterPro"/>
</dbReference>
<dbReference type="EMBL" id="CAJVRM010000246">
    <property type="protein sequence ID" value="CAG8978218.1"/>
    <property type="molecule type" value="Genomic_DNA"/>
</dbReference>
<keyword evidence="2" id="KW-0285">Flavoprotein</keyword>
<dbReference type="GO" id="GO:0050660">
    <property type="term" value="F:flavin adenine dinucleotide binding"/>
    <property type="evidence" value="ECO:0007669"/>
    <property type="project" value="InterPro"/>
</dbReference>
<gene>
    <name evidence="5" type="ORF">HYALB_00011799</name>
</gene>
<evidence type="ECO:0000313" key="6">
    <source>
        <dbReference type="Proteomes" id="UP000701801"/>
    </source>
</evidence>
<dbReference type="Gene3D" id="3.50.50.60">
    <property type="entry name" value="FAD/NAD(P)-binding domain"/>
    <property type="match status" value="2"/>
</dbReference>
<comment type="caution">
    <text evidence="5">The sequence shown here is derived from an EMBL/GenBank/DDBJ whole genome shotgun (WGS) entry which is preliminary data.</text>
</comment>
<reference evidence="5" key="1">
    <citation type="submission" date="2021-07" db="EMBL/GenBank/DDBJ databases">
        <authorList>
            <person name="Durling M."/>
        </authorList>
    </citation>
    <scope>NUCLEOTIDE SEQUENCE</scope>
</reference>
<keyword evidence="6" id="KW-1185">Reference proteome</keyword>
<dbReference type="PRINTS" id="PR00368">
    <property type="entry name" value="FADPNR"/>
</dbReference>
<dbReference type="GO" id="GO:0050661">
    <property type="term" value="F:NADP binding"/>
    <property type="evidence" value="ECO:0007669"/>
    <property type="project" value="InterPro"/>
</dbReference>
<keyword evidence="4" id="KW-0560">Oxidoreductase</keyword>
<protein>
    <recommendedName>
        <fullName evidence="7">FAD/NAD(P)-binding domain-containing protein</fullName>
    </recommendedName>
</protein>